<keyword evidence="4" id="KW-0119">Carbohydrate metabolism</keyword>
<evidence type="ECO:0000256" key="7">
    <source>
        <dbReference type="RuleBase" id="RU361153"/>
    </source>
</evidence>
<name>A0A7X1B2N9_9BACT</name>
<dbReference type="PANTHER" id="PTHR31297">
    <property type="entry name" value="GLUCAN ENDO-1,6-BETA-GLUCOSIDASE B"/>
    <property type="match status" value="1"/>
</dbReference>
<dbReference type="Proteomes" id="UP000526501">
    <property type="component" value="Unassembled WGS sequence"/>
</dbReference>
<dbReference type="AlphaFoldDB" id="A0A7X1B2N9"/>
<dbReference type="GO" id="GO:0030245">
    <property type="term" value="P:cellulose catabolic process"/>
    <property type="evidence" value="ECO:0007669"/>
    <property type="project" value="UniProtKB-KW"/>
</dbReference>
<evidence type="ECO:0000313" key="10">
    <source>
        <dbReference type="EMBL" id="MBC2604544.1"/>
    </source>
</evidence>
<keyword evidence="3" id="KW-0136">Cellulose degradation</keyword>
<comment type="caution">
    <text evidence="10">The sequence shown here is derived from an EMBL/GenBank/DDBJ whole genome shotgun (WGS) entry which is preliminary data.</text>
</comment>
<dbReference type="GO" id="GO:0005576">
    <property type="term" value="C:extracellular region"/>
    <property type="evidence" value="ECO:0007669"/>
    <property type="project" value="TreeGrafter"/>
</dbReference>
<evidence type="ECO:0000256" key="4">
    <source>
        <dbReference type="ARBA" id="ARBA00023277"/>
    </source>
</evidence>
<accession>A0A7X1B2N9</accession>
<dbReference type="EMBL" id="JACHVC010000001">
    <property type="protein sequence ID" value="MBC2604544.1"/>
    <property type="molecule type" value="Genomic_DNA"/>
</dbReference>
<evidence type="ECO:0000259" key="9">
    <source>
        <dbReference type="Pfam" id="PF00150"/>
    </source>
</evidence>
<keyword evidence="11" id="KW-1185">Reference proteome</keyword>
<keyword evidence="6" id="KW-0624">Polysaccharide degradation</keyword>
<gene>
    <name evidence="10" type="ORF">H5P27_00570</name>
</gene>
<evidence type="ECO:0000256" key="8">
    <source>
        <dbReference type="SAM" id="SignalP"/>
    </source>
</evidence>
<keyword evidence="8" id="KW-0732">Signal</keyword>
<dbReference type="GO" id="GO:0009986">
    <property type="term" value="C:cell surface"/>
    <property type="evidence" value="ECO:0007669"/>
    <property type="project" value="TreeGrafter"/>
</dbReference>
<dbReference type="InterPro" id="IPR050386">
    <property type="entry name" value="Glycosyl_hydrolase_5"/>
</dbReference>
<dbReference type="InterPro" id="IPR018087">
    <property type="entry name" value="Glyco_hydro_5_CS"/>
</dbReference>
<evidence type="ECO:0000256" key="5">
    <source>
        <dbReference type="ARBA" id="ARBA00023295"/>
    </source>
</evidence>
<organism evidence="10 11">
    <name type="scientific">Pelagicoccus albus</name>
    <dbReference type="NCBI Taxonomy" id="415222"/>
    <lineage>
        <taxon>Bacteria</taxon>
        <taxon>Pseudomonadati</taxon>
        <taxon>Verrucomicrobiota</taxon>
        <taxon>Opitutia</taxon>
        <taxon>Puniceicoccales</taxon>
        <taxon>Pelagicoccaceae</taxon>
        <taxon>Pelagicoccus</taxon>
    </lineage>
</organism>
<evidence type="ECO:0000313" key="11">
    <source>
        <dbReference type="Proteomes" id="UP000526501"/>
    </source>
</evidence>
<keyword evidence="5 7" id="KW-0326">Glycosidase</keyword>
<evidence type="ECO:0000256" key="1">
    <source>
        <dbReference type="ARBA" id="ARBA00005641"/>
    </source>
</evidence>
<evidence type="ECO:0000256" key="2">
    <source>
        <dbReference type="ARBA" id="ARBA00022801"/>
    </source>
</evidence>
<comment type="similarity">
    <text evidence="1 7">Belongs to the glycosyl hydrolase 5 (cellulase A) family.</text>
</comment>
<dbReference type="RefSeq" id="WP_185658436.1">
    <property type="nucleotide sequence ID" value="NZ_CAWPOO010000001.1"/>
</dbReference>
<protein>
    <submittedName>
        <fullName evidence="10">Cellulase family glycosylhydrolase</fullName>
    </submittedName>
</protein>
<proteinExistence type="inferred from homology"/>
<dbReference type="PROSITE" id="PS00659">
    <property type="entry name" value="GLYCOSYL_HYDROL_F5"/>
    <property type="match status" value="1"/>
</dbReference>
<dbReference type="InterPro" id="IPR001547">
    <property type="entry name" value="Glyco_hydro_5"/>
</dbReference>
<dbReference type="SUPFAM" id="SSF51445">
    <property type="entry name" value="(Trans)glycosidases"/>
    <property type="match status" value="1"/>
</dbReference>
<evidence type="ECO:0000256" key="3">
    <source>
        <dbReference type="ARBA" id="ARBA00023001"/>
    </source>
</evidence>
<dbReference type="Pfam" id="PF00150">
    <property type="entry name" value="Cellulase"/>
    <property type="match status" value="1"/>
</dbReference>
<reference evidence="10 11" key="1">
    <citation type="submission" date="2020-07" db="EMBL/GenBank/DDBJ databases">
        <authorList>
            <person name="Feng X."/>
        </authorList>
    </citation>
    <scope>NUCLEOTIDE SEQUENCE [LARGE SCALE GENOMIC DNA]</scope>
    <source>
        <strain evidence="10 11">JCM23202</strain>
    </source>
</reference>
<dbReference type="GO" id="GO:0008422">
    <property type="term" value="F:beta-glucosidase activity"/>
    <property type="evidence" value="ECO:0007669"/>
    <property type="project" value="TreeGrafter"/>
</dbReference>
<evidence type="ECO:0000256" key="6">
    <source>
        <dbReference type="ARBA" id="ARBA00023326"/>
    </source>
</evidence>
<dbReference type="PANTHER" id="PTHR31297:SF41">
    <property type="entry name" value="ENDOGLUCANASE, PUTATIVE (AFU_ORTHOLOGUE AFUA_5G01830)-RELATED"/>
    <property type="match status" value="1"/>
</dbReference>
<sequence length="381" mass="43405">MTLKRLLTVAVSAFLLLHSQLAFSAGSEPNPSGFAIKRGVNLSHWLSQDFGWVPREEWITRNDIRYIASIGFDHVRLPIDEKEMWHEDGSPNEEAFALLTDALGWCSEEGLRVIVDLHTVRAHHFNAVNEGLKNSLWTDPAAQEQFFDLWSQLSERLSSYPVSEVAYEIMNEPVADDHEDWNRLVAKSLERIRAQEPDRVVVIGSNLWQIPETLGALKVPAGDKNIILSTHVYSPFVFTHYTAEWTPLKDYRGEVNYPGKVLADEEYERLMKLNGGSLSDLVKDSNLEWGKEQMKAKFQAAVDRAEELGLQLYCGEFGCLPTVPREGRLQYYEDITAAMEELGMAWANWEYKGDFGIFEWHSESMNIGAPDLEMIHRLVGD</sequence>
<feature type="chain" id="PRO_5030798771" evidence="8">
    <location>
        <begin position="25"/>
        <end position="381"/>
    </location>
</feature>
<dbReference type="Gene3D" id="3.20.20.80">
    <property type="entry name" value="Glycosidases"/>
    <property type="match status" value="1"/>
</dbReference>
<dbReference type="InterPro" id="IPR017853">
    <property type="entry name" value="GH"/>
</dbReference>
<feature type="signal peptide" evidence="8">
    <location>
        <begin position="1"/>
        <end position="24"/>
    </location>
</feature>
<keyword evidence="2 7" id="KW-0378">Hydrolase</keyword>
<feature type="domain" description="Glycoside hydrolase family 5" evidence="9">
    <location>
        <begin position="43"/>
        <end position="352"/>
    </location>
</feature>